<feature type="domain" description="DUF1559" evidence="1">
    <location>
        <begin position="32"/>
        <end position="309"/>
    </location>
</feature>
<dbReference type="Gene3D" id="3.30.700.10">
    <property type="entry name" value="Glycoprotein, Type 4 Pilin"/>
    <property type="match status" value="1"/>
</dbReference>
<dbReference type="InParanoid" id="A0A517SIZ4"/>
<evidence type="ECO:0000313" key="2">
    <source>
        <dbReference type="EMBL" id="QDT56079.1"/>
    </source>
</evidence>
<keyword evidence="3" id="KW-1185">Reference proteome</keyword>
<name>A0A517SIZ4_9PLAN</name>
<dbReference type="Pfam" id="PF07596">
    <property type="entry name" value="SBP_bac_10"/>
    <property type="match status" value="1"/>
</dbReference>
<dbReference type="OrthoDB" id="255848at2"/>
<dbReference type="KEGG" id="ccos:Pan44_41290"/>
<protein>
    <submittedName>
        <fullName evidence="2">Type II secretion system protein G</fullName>
    </submittedName>
</protein>
<dbReference type="Proteomes" id="UP000315700">
    <property type="component" value="Chromosome"/>
</dbReference>
<sequence>MRIRRAGFTLIELLVVIAIIAILIALLLPAVQQAREAARRTQCRSQLKQLSLAIYNYESTHSCFPPGQIRMGFASQPRVRGWSMFVQLLPYFEQGALYNKWDFADPLVNETNGSTAAVLPVLICPSESQLQNPFTKPSGARYALTSYGGNGGTQSHPPAATKGDGIFAGTGPAITTPPTVQHALVRIRDVTDGTSNTLLVGERSHFDPNYDTFFAGGYATNPMTGWGYWAPAGGQFGLTDVTMSSFGPINSRIPFNFTNRPGSISSAATFDASVESTRRLNAFGSLHTGGANLGLADGSVRTLSENIDANVLKSLSTRGGGEVVGEF</sequence>
<dbReference type="InterPro" id="IPR027558">
    <property type="entry name" value="Pre_pil_HX9DG_C"/>
</dbReference>
<dbReference type="PANTHER" id="PTHR30093:SF2">
    <property type="entry name" value="TYPE II SECRETION SYSTEM PROTEIN H"/>
    <property type="match status" value="1"/>
</dbReference>
<evidence type="ECO:0000313" key="3">
    <source>
        <dbReference type="Proteomes" id="UP000315700"/>
    </source>
</evidence>
<dbReference type="PANTHER" id="PTHR30093">
    <property type="entry name" value="GENERAL SECRETION PATHWAY PROTEIN G"/>
    <property type="match status" value="1"/>
</dbReference>
<dbReference type="EMBL" id="CP036271">
    <property type="protein sequence ID" value="QDT56079.1"/>
    <property type="molecule type" value="Genomic_DNA"/>
</dbReference>
<organism evidence="2 3">
    <name type="scientific">Caulifigura coniformis</name>
    <dbReference type="NCBI Taxonomy" id="2527983"/>
    <lineage>
        <taxon>Bacteria</taxon>
        <taxon>Pseudomonadati</taxon>
        <taxon>Planctomycetota</taxon>
        <taxon>Planctomycetia</taxon>
        <taxon>Planctomycetales</taxon>
        <taxon>Planctomycetaceae</taxon>
        <taxon>Caulifigura</taxon>
    </lineage>
</organism>
<dbReference type="PROSITE" id="PS00409">
    <property type="entry name" value="PROKAR_NTER_METHYL"/>
    <property type="match status" value="1"/>
</dbReference>
<dbReference type="InterPro" id="IPR012902">
    <property type="entry name" value="N_methyl_site"/>
</dbReference>
<proteinExistence type="predicted"/>
<dbReference type="NCBIfam" id="TIGR04294">
    <property type="entry name" value="pre_pil_HX9DG"/>
    <property type="match status" value="1"/>
</dbReference>
<dbReference type="RefSeq" id="WP_145032927.1">
    <property type="nucleotide sequence ID" value="NZ_CP036271.1"/>
</dbReference>
<dbReference type="InterPro" id="IPR045584">
    <property type="entry name" value="Pilin-like"/>
</dbReference>
<reference evidence="2 3" key="1">
    <citation type="submission" date="2019-02" db="EMBL/GenBank/DDBJ databases">
        <title>Deep-cultivation of Planctomycetes and their phenomic and genomic characterization uncovers novel biology.</title>
        <authorList>
            <person name="Wiegand S."/>
            <person name="Jogler M."/>
            <person name="Boedeker C."/>
            <person name="Pinto D."/>
            <person name="Vollmers J."/>
            <person name="Rivas-Marin E."/>
            <person name="Kohn T."/>
            <person name="Peeters S.H."/>
            <person name="Heuer A."/>
            <person name="Rast P."/>
            <person name="Oberbeckmann S."/>
            <person name="Bunk B."/>
            <person name="Jeske O."/>
            <person name="Meyerdierks A."/>
            <person name="Storesund J.E."/>
            <person name="Kallscheuer N."/>
            <person name="Luecker S."/>
            <person name="Lage O.M."/>
            <person name="Pohl T."/>
            <person name="Merkel B.J."/>
            <person name="Hornburger P."/>
            <person name="Mueller R.-W."/>
            <person name="Bruemmer F."/>
            <person name="Labrenz M."/>
            <person name="Spormann A.M."/>
            <person name="Op den Camp H."/>
            <person name="Overmann J."/>
            <person name="Amann R."/>
            <person name="Jetten M.S.M."/>
            <person name="Mascher T."/>
            <person name="Medema M.H."/>
            <person name="Devos D.P."/>
            <person name="Kaster A.-K."/>
            <person name="Ovreas L."/>
            <person name="Rohde M."/>
            <person name="Galperin M.Y."/>
            <person name="Jogler C."/>
        </authorList>
    </citation>
    <scope>NUCLEOTIDE SEQUENCE [LARGE SCALE GENOMIC DNA]</scope>
    <source>
        <strain evidence="2 3">Pan44</strain>
    </source>
</reference>
<dbReference type="AlphaFoldDB" id="A0A517SIZ4"/>
<accession>A0A517SIZ4</accession>
<dbReference type="SUPFAM" id="SSF54523">
    <property type="entry name" value="Pili subunits"/>
    <property type="match status" value="1"/>
</dbReference>
<dbReference type="NCBIfam" id="TIGR02532">
    <property type="entry name" value="IV_pilin_GFxxxE"/>
    <property type="match status" value="1"/>
</dbReference>
<gene>
    <name evidence="2" type="primary">xcpT_46</name>
    <name evidence="2" type="ORF">Pan44_41290</name>
</gene>
<evidence type="ECO:0000259" key="1">
    <source>
        <dbReference type="Pfam" id="PF07596"/>
    </source>
</evidence>
<dbReference type="Pfam" id="PF07963">
    <property type="entry name" value="N_methyl"/>
    <property type="match status" value="1"/>
</dbReference>
<dbReference type="InterPro" id="IPR011453">
    <property type="entry name" value="DUF1559"/>
</dbReference>